<dbReference type="Proteomes" id="UP000189966">
    <property type="component" value="Unassembled WGS sequence"/>
</dbReference>
<accession>A0A1T5HWC9</accession>
<name>A0A1T5HWC9_9GAMM</name>
<dbReference type="EMBL" id="FUZI01000001">
    <property type="protein sequence ID" value="SKC31032.1"/>
    <property type="molecule type" value="Genomic_DNA"/>
</dbReference>
<reference evidence="1 2" key="1">
    <citation type="submission" date="2017-02" db="EMBL/GenBank/DDBJ databases">
        <authorList>
            <person name="Peterson S.W."/>
        </authorList>
    </citation>
    <scope>NUCLEOTIDE SEQUENCE [LARGE SCALE GENOMIC DNA]</scope>
    <source>
        <strain evidence="2">type strain: NCCB 100098</strain>
    </source>
</reference>
<organism evidence="1 2">
    <name type="scientific">Photobacterium piscicola</name>
    <dbReference type="NCBI Taxonomy" id="1378299"/>
    <lineage>
        <taxon>Bacteria</taxon>
        <taxon>Pseudomonadati</taxon>
        <taxon>Pseudomonadota</taxon>
        <taxon>Gammaproteobacteria</taxon>
        <taxon>Vibrionales</taxon>
        <taxon>Vibrionaceae</taxon>
        <taxon>Photobacterium</taxon>
    </lineage>
</organism>
<proteinExistence type="predicted"/>
<evidence type="ECO:0000313" key="1">
    <source>
        <dbReference type="EMBL" id="SKC31032.1"/>
    </source>
</evidence>
<gene>
    <name evidence="1" type="ORF">CZ809_00510</name>
</gene>
<dbReference type="AlphaFoldDB" id="A0A1T5HWC9"/>
<protein>
    <submittedName>
        <fullName evidence="1">Uncharacterized protein</fullName>
    </submittedName>
</protein>
<evidence type="ECO:0000313" key="2">
    <source>
        <dbReference type="Proteomes" id="UP000189966"/>
    </source>
</evidence>
<sequence length="113" mass="12930">MVLGMAKVHISQLFYTFQRTLSVMVVGEAIEARTFKKDRGILVLKLDAKNFVFKQFGFDSQTLTLNNVSLLKQLKKSIIKEFPRSNMAWIVHFEGVTSLESLTVAHHPQQCLF</sequence>